<dbReference type="Proteomes" id="UP000245609">
    <property type="component" value="Unassembled WGS sequence"/>
</dbReference>
<evidence type="ECO:0000256" key="1">
    <source>
        <dbReference type="ARBA" id="ARBA00009686"/>
    </source>
</evidence>
<comment type="caution">
    <text evidence="4">The sequence shown here is derived from an EMBL/GenBank/DDBJ whole genome shotgun (WGS) entry which is preliminary data.</text>
</comment>
<evidence type="ECO:0000313" key="4">
    <source>
        <dbReference type="EMBL" id="PVU99898.1"/>
    </source>
</evidence>
<reference evidence="4 5" key="1">
    <citation type="journal article" date="2018" name="MBio">
        <title>Comparative Genomics Reveals the Core Gene Toolbox for the Fungus-Insect Symbiosis.</title>
        <authorList>
            <person name="Wang Y."/>
            <person name="Stata M."/>
            <person name="Wang W."/>
            <person name="Stajich J.E."/>
            <person name="White M.M."/>
            <person name="Moncalvo J.M."/>
        </authorList>
    </citation>
    <scope>NUCLEOTIDE SEQUENCE [LARGE SCALE GENOMIC DNA]</scope>
    <source>
        <strain evidence="4 5">SC-DP-2</strain>
    </source>
</reference>
<dbReference type="InterPro" id="IPR051498">
    <property type="entry name" value="Phosducin-like_chap/apop_reg"/>
</dbReference>
<dbReference type="PANTHER" id="PTHR45809:SF3">
    <property type="entry name" value="VIRAL IAP-ASSOCIATED FACTOR HOMOLOG"/>
    <property type="match status" value="1"/>
</dbReference>
<keyword evidence="2" id="KW-0175">Coiled coil</keyword>
<evidence type="ECO:0000313" key="5">
    <source>
        <dbReference type="Proteomes" id="UP000245609"/>
    </source>
</evidence>
<dbReference type="EMBL" id="MBFS01002205">
    <property type="protein sequence ID" value="PVU99898.1"/>
    <property type="molecule type" value="Genomic_DNA"/>
</dbReference>
<dbReference type="GO" id="GO:0005737">
    <property type="term" value="C:cytoplasm"/>
    <property type="evidence" value="ECO:0007669"/>
    <property type="project" value="TreeGrafter"/>
</dbReference>
<name>A0A2T9Z5L4_9FUNG</name>
<sequence>MDNPNEDTEWNDILRKHGILPEKPKVITLNEVYDSMAEEKKRIEEEEKYADKELDELEDLLADDSVFEKQERMGEYGSTKDVKSFGEYYNVSEDAYAKEITEASKTSPVVVHLYERTPECDIVSEILKEMANEHKQTKFVGVVASRSIKNYPLRNVPTLLLYKDGDLVDQKVGFGSIAKFGESMQDVKARLEGYFLKNKIIEK</sequence>
<dbReference type="GO" id="GO:0006457">
    <property type="term" value="P:protein folding"/>
    <property type="evidence" value="ECO:0007669"/>
    <property type="project" value="TreeGrafter"/>
</dbReference>
<gene>
    <name evidence="4" type="ORF">BB560_005430</name>
</gene>
<proteinExistence type="inferred from homology"/>
<keyword evidence="5" id="KW-1185">Reference proteome</keyword>
<dbReference type="OrthoDB" id="45518at2759"/>
<dbReference type="AlphaFoldDB" id="A0A2T9Z5L4"/>
<evidence type="ECO:0000259" key="3">
    <source>
        <dbReference type="Pfam" id="PF02114"/>
    </source>
</evidence>
<organism evidence="4 5">
    <name type="scientific">Smittium megazygosporum</name>
    <dbReference type="NCBI Taxonomy" id="133381"/>
    <lineage>
        <taxon>Eukaryota</taxon>
        <taxon>Fungi</taxon>
        <taxon>Fungi incertae sedis</taxon>
        <taxon>Zoopagomycota</taxon>
        <taxon>Kickxellomycotina</taxon>
        <taxon>Harpellomycetes</taxon>
        <taxon>Harpellales</taxon>
        <taxon>Legeriomycetaceae</taxon>
        <taxon>Smittium</taxon>
    </lineage>
</organism>
<accession>A0A2T9Z5L4</accession>
<feature type="domain" description="Phosducin" evidence="3">
    <location>
        <begin position="48"/>
        <end position="173"/>
    </location>
</feature>
<feature type="coiled-coil region" evidence="2">
    <location>
        <begin position="26"/>
        <end position="63"/>
    </location>
</feature>
<protein>
    <recommendedName>
        <fullName evidence="3">Phosducin domain-containing protein</fullName>
    </recommendedName>
</protein>
<dbReference type="Gene3D" id="3.40.30.10">
    <property type="entry name" value="Glutaredoxin"/>
    <property type="match status" value="1"/>
</dbReference>
<evidence type="ECO:0000256" key="2">
    <source>
        <dbReference type="SAM" id="Coils"/>
    </source>
</evidence>
<comment type="similarity">
    <text evidence="1">Belongs to the phosducin family.</text>
</comment>
<dbReference type="InterPro" id="IPR024253">
    <property type="entry name" value="Phosducin_thioredoxin-like_dom"/>
</dbReference>
<dbReference type="PANTHER" id="PTHR45809">
    <property type="entry name" value="VIRAL IAP-ASSOCIATED FACTOR HOMOLOG"/>
    <property type="match status" value="1"/>
</dbReference>
<dbReference type="STRING" id="133381.A0A2T9Z5L4"/>
<dbReference type="Pfam" id="PF02114">
    <property type="entry name" value="Phosducin"/>
    <property type="match status" value="1"/>
</dbReference>
<dbReference type="SUPFAM" id="SSF52833">
    <property type="entry name" value="Thioredoxin-like"/>
    <property type="match status" value="1"/>
</dbReference>
<dbReference type="InterPro" id="IPR036249">
    <property type="entry name" value="Thioredoxin-like_sf"/>
</dbReference>